<reference evidence="1 2" key="1">
    <citation type="submission" date="2021-06" db="EMBL/GenBank/DDBJ databases">
        <title>Caerostris darwini draft genome.</title>
        <authorList>
            <person name="Kono N."/>
            <person name="Arakawa K."/>
        </authorList>
    </citation>
    <scope>NUCLEOTIDE SEQUENCE [LARGE SCALE GENOMIC DNA]</scope>
</reference>
<comment type="caution">
    <text evidence="1">The sequence shown here is derived from an EMBL/GenBank/DDBJ whole genome shotgun (WGS) entry which is preliminary data.</text>
</comment>
<dbReference type="AlphaFoldDB" id="A0AAV4PEV1"/>
<name>A0AAV4PEV1_9ARAC</name>
<dbReference type="Proteomes" id="UP001054837">
    <property type="component" value="Unassembled WGS sequence"/>
</dbReference>
<accession>A0AAV4PEV1</accession>
<gene>
    <name evidence="1" type="ORF">CDAR_277611</name>
</gene>
<proteinExistence type="predicted"/>
<sequence>MTESMRKLATHKSIIFKSITTIFDNQTARPFHPKTKLIPYRILTKEHSVHLEDPRELEESEYKSTGDTIFERIFESNVTRYSHRVFSHNVAFEVICAKTGTITPIHLCPVFDLRSLVPRVHRF</sequence>
<evidence type="ECO:0000313" key="1">
    <source>
        <dbReference type="EMBL" id="GIX94943.1"/>
    </source>
</evidence>
<keyword evidence="2" id="KW-1185">Reference proteome</keyword>
<protein>
    <submittedName>
        <fullName evidence="1">Uncharacterized protein</fullName>
    </submittedName>
</protein>
<evidence type="ECO:0000313" key="2">
    <source>
        <dbReference type="Proteomes" id="UP001054837"/>
    </source>
</evidence>
<dbReference type="EMBL" id="BPLQ01002676">
    <property type="protein sequence ID" value="GIX94943.1"/>
    <property type="molecule type" value="Genomic_DNA"/>
</dbReference>
<organism evidence="1 2">
    <name type="scientific">Caerostris darwini</name>
    <dbReference type="NCBI Taxonomy" id="1538125"/>
    <lineage>
        <taxon>Eukaryota</taxon>
        <taxon>Metazoa</taxon>
        <taxon>Ecdysozoa</taxon>
        <taxon>Arthropoda</taxon>
        <taxon>Chelicerata</taxon>
        <taxon>Arachnida</taxon>
        <taxon>Araneae</taxon>
        <taxon>Araneomorphae</taxon>
        <taxon>Entelegynae</taxon>
        <taxon>Araneoidea</taxon>
        <taxon>Araneidae</taxon>
        <taxon>Caerostris</taxon>
    </lineage>
</organism>